<protein>
    <submittedName>
        <fullName evidence="1">Uncharacterized protein</fullName>
    </submittedName>
</protein>
<accession>A0A367GTR0</accession>
<gene>
    <name evidence="1" type="ORF">DJ568_02840</name>
</gene>
<name>A0A367GTR0_9SPHI</name>
<sequence length="124" mass="14237">MFKRFVAIVVLFALISSGFSRFVVFAAYEVNQKFIADNLCENRSRPLMHCNGKCYLMKKIKATEEKEKKQEKENQKNSYQEASQAFFVRIALAAPLVVHLKYPISATPLIVNRSYSIFQPPKIA</sequence>
<reference evidence="1 2" key="1">
    <citation type="submission" date="2018-05" db="EMBL/GenBank/DDBJ databases">
        <title>Mucilaginibacter hurinus sp. nov., isolated from briquette warehouse soil.</title>
        <authorList>
            <person name="Choi L."/>
        </authorList>
    </citation>
    <scope>NUCLEOTIDE SEQUENCE [LARGE SCALE GENOMIC DNA]</scope>
    <source>
        <strain evidence="1 2">ZR32</strain>
    </source>
</reference>
<dbReference type="OrthoDB" id="980645at2"/>
<dbReference type="Proteomes" id="UP000253209">
    <property type="component" value="Unassembled WGS sequence"/>
</dbReference>
<proteinExistence type="predicted"/>
<comment type="caution">
    <text evidence="1">The sequence shown here is derived from an EMBL/GenBank/DDBJ whole genome shotgun (WGS) entry which is preliminary data.</text>
</comment>
<dbReference type="AlphaFoldDB" id="A0A367GTR0"/>
<evidence type="ECO:0000313" key="1">
    <source>
        <dbReference type="EMBL" id="RCH56807.1"/>
    </source>
</evidence>
<organism evidence="1 2">
    <name type="scientific">Mucilaginibacter hurinus</name>
    <dbReference type="NCBI Taxonomy" id="2201324"/>
    <lineage>
        <taxon>Bacteria</taxon>
        <taxon>Pseudomonadati</taxon>
        <taxon>Bacteroidota</taxon>
        <taxon>Sphingobacteriia</taxon>
        <taxon>Sphingobacteriales</taxon>
        <taxon>Sphingobacteriaceae</taxon>
        <taxon>Mucilaginibacter</taxon>
    </lineage>
</organism>
<dbReference type="EMBL" id="QGDC01000001">
    <property type="protein sequence ID" value="RCH56807.1"/>
    <property type="molecule type" value="Genomic_DNA"/>
</dbReference>
<evidence type="ECO:0000313" key="2">
    <source>
        <dbReference type="Proteomes" id="UP000253209"/>
    </source>
</evidence>
<keyword evidence="2" id="KW-1185">Reference proteome</keyword>